<dbReference type="Gene3D" id="3.40.190.10">
    <property type="entry name" value="Periplasmic binding protein-like II"/>
    <property type="match status" value="2"/>
</dbReference>
<dbReference type="InterPro" id="IPR001638">
    <property type="entry name" value="Solute-binding_3/MltF_N"/>
</dbReference>
<organism evidence="4 6">
    <name type="scientific">Didymodactylos carnosus</name>
    <dbReference type="NCBI Taxonomy" id="1234261"/>
    <lineage>
        <taxon>Eukaryota</taxon>
        <taxon>Metazoa</taxon>
        <taxon>Spiralia</taxon>
        <taxon>Gnathifera</taxon>
        <taxon>Rotifera</taxon>
        <taxon>Eurotatoria</taxon>
        <taxon>Bdelloidea</taxon>
        <taxon>Philodinida</taxon>
        <taxon>Philodinidae</taxon>
        <taxon>Didymodactylos</taxon>
    </lineage>
</organism>
<dbReference type="EMBL" id="CAJOBC010042714">
    <property type="protein sequence ID" value="CAF4149305.1"/>
    <property type="molecule type" value="Genomic_DNA"/>
</dbReference>
<dbReference type="OrthoDB" id="10057091at2759"/>
<gene>
    <name evidence="4" type="ORF">GPM918_LOCUS29012</name>
    <name evidence="5" type="ORF">SRO942_LOCUS29558</name>
</gene>
<protein>
    <recommendedName>
        <fullName evidence="3">Solute-binding protein family 3/N-terminal domain-containing protein</fullName>
    </recommendedName>
</protein>
<dbReference type="AlphaFoldDB" id="A0A815EH65"/>
<evidence type="ECO:0000313" key="4">
    <source>
        <dbReference type="EMBL" id="CAF1311419.1"/>
    </source>
</evidence>
<proteinExistence type="predicted"/>
<evidence type="ECO:0000313" key="6">
    <source>
        <dbReference type="Proteomes" id="UP000663829"/>
    </source>
</evidence>
<accession>A0A815EH65</accession>
<comment type="caution">
    <text evidence="4">The sequence shown here is derived from an EMBL/GenBank/DDBJ whole genome shotgun (WGS) entry which is preliminary data.</text>
</comment>
<feature type="signal peptide" evidence="2">
    <location>
        <begin position="1"/>
        <end position="17"/>
    </location>
</feature>
<dbReference type="Pfam" id="PF00497">
    <property type="entry name" value="SBP_bac_3"/>
    <property type="match status" value="1"/>
</dbReference>
<evidence type="ECO:0000313" key="5">
    <source>
        <dbReference type="EMBL" id="CAF4149305.1"/>
    </source>
</evidence>
<dbReference type="PANTHER" id="PTHR35936:SF17">
    <property type="entry name" value="ARGININE-BINDING EXTRACELLULAR PROTEIN ARTP"/>
    <property type="match status" value="1"/>
</dbReference>
<evidence type="ECO:0000256" key="1">
    <source>
        <dbReference type="ARBA" id="ARBA00022729"/>
    </source>
</evidence>
<evidence type="ECO:0000256" key="2">
    <source>
        <dbReference type="SAM" id="SignalP"/>
    </source>
</evidence>
<dbReference type="PANTHER" id="PTHR35936">
    <property type="entry name" value="MEMBRANE-BOUND LYTIC MUREIN TRANSGLYCOSYLASE F"/>
    <property type="match status" value="1"/>
</dbReference>
<feature type="chain" id="PRO_5035605180" description="Solute-binding protein family 3/N-terminal domain-containing protein" evidence="2">
    <location>
        <begin position="18"/>
        <end position="156"/>
    </location>
</feature>
<dbReference type="Proteomes" id="UP000681722">
    <property type="component" value="Unassembled WGS sequence"/>
</dbReference>
<evidence type="ECO:0000259" key="3">
    <source>
        <dbReference type="Pfam" id="PF00497"/>
    </source>
</evidence>
<reference evidence="4" key="1">
    <citation type="submission" date="2021-02" db="EMBL/GenBank/DDBJ databases">
        <authorList>
            <person name="Nowell W R."/>
        </authorList>
    </citation>
    <scope>NUCLEOTIDE SEQUENCE</scope>
</reference>
<name>A0A815EH65_9BILA</name>
<keyword evidence="6" id="KW-1185">Reference proteome</keyword>
<feature type="non-terminal residue" evidence="4">
    <location>
        <position position="156"/>
    </location>
</feature>
<dbReference type="SUPFAM" id="SSF53850">
    <property type="entry name" value="Periplasmic binding protein-like II"/>
    <property type="match status" value="1"/>
</dbReference>
<dbReference type="Proteomes" id="UP000663829">
    <property type="component" value="Unassembled WGS sequence"/>
</dbReference>
<sequence>MLVSQLFLLSLLPFISSQCTNYCPNIRSEVPAALRQSAKLVIYTVKTSSPPISFSNNSGFAIDLVNKIGEILDLKINFVTISSPLIIPTLKQEKFSASVSFVFDTPAAEKQVSFVGYLKGGTSFYVRANSNITINKLTDLCGLAVAVTTGFADLVE</sequence>
<feature type="domain" description="Solute-binding protein family 3/N-terminal" evidence="3">
    <location>
        <begin position="44"/>
        <end position="132"/>
    </location>
</feature>
<keyword evidence="1 2" id="KW-0732">Signal</keyword>
<dbReference type="EMBL" id="CAJNOQ010012956">
    <property type="protein sequence ID" value="CAF1311419.1"/>
    <property type="molecule type" value="Genomic_DNA"/>
</dbReference>